<dbReference type="RefSeq" id="WP_110369040.1">
    <property type="nucleotide sequence ID" value="NZ_CP029287.2"/>
</dbReference>
<feature type="transmembrane region" description="Helical" evidence="1">
    <location>
        <begin position="66"/>
        <end position="87"/>
    </location>
</feature>
<protein>
    <submittedName>
        <fullName evidence="2">Uncharacterized protein</fullName>
    </submittedName>
</protein>
<dbReference type="OrthoDB" id="34768at2157"/>
<dbReference type="EMBL" id="CP029287">
    <property type="protein sequence ID" value="AWR99177.1"/>
    <property type="molecule type" value="Genomic_DNA"/>
</dbReference>
<evidence type="ECO:0000313" key="3">
    <source>
        <dbReference type="Proteomes" id="UP000247586"/>
    </source>
</evidence>
<keyword evidence="1" id="KW-0472">Membrane</keyword>
<dbReference type="KEGG" id="mhk:DFR87_05100"/>
<feature type="transmembrane region" description="Helical" evidence="1">
    <location>
        <begin position="213"/>
        <end position="243"/>
    </location>
</feature>
<reference evidence="3" key="2">
    <citation type="submission" date="2020-03" db="EMBL/GenBank/DDBJ databases">
        <title>Complete Genome Sequences of Extremely Thermoacidophilic, Metal-Mobilizing Type-Strain Members of the Archaeal Family Sulfolobaceae: Acidianus brierleyi DSM-1651T, Acidianus sulfidivorans DSM-18786T, Metallosphaera hakonensis DSM-7519T, and Metallosphaera prunae DSM-10039T.</title>
        <authorList>
            <person name="Counts J.A."/>
            <person name="Kelly R.M."/>
        </authorList>
    </citation>
    <scope>NUCLEOTIDE SEQUENCE [LARGE SCALE GENOMIC DNA]</scope>
    <source>
        <strain evidence="3">HO1-1</strain>
    </source>
</reference>
<gene>
    <name evidence="2" type="ORF">DFR87_05100</name>
</gene>
<organism evidence="2 3">
    <name type="scientific">Metallosphaera hakonensis JCM 8857 = DSM 7519</name>
    <dbReference type="NCBI Taxonomy" id="1293036"/>
    <lineage>
        <taxon>Archaea</taxon>
        <taxon>Thermoproteota</taxon>
        <taxon>Thermoprotei</taxon>
        <taxon>Sulfolobales</taxon>
        <taxon>Sulfolobaceae</taxon>
        <taxon>Metallosphaera</taxon>
    </lineage>
</organism>
<accession>A0A2U9ITC6</accession>
<evidence type="ECO:0000256" key="1">
    <source>
        <dbReference type="SAM" id="Phobius"/>
    </source>
</evidence>
<reference evidence="2 3" key="1">
    <citation type="submission" date="2018-05" db="EMBL/GenBank/DDBJ databases">
        <title>Complete Genome Sequences of Extremely Thermoacidophilic, Metal-Mobilizing Type-Strain Members of the Archaeal Family Sulfolobaceae: Acidianus brierleyi DSM-1651T, Acidianus sulfidivorans DSM-18786T, Metallosphaera hakonensis DSM-7519T, and Metallosphaera prunae DSM-10039T.</title>
        <authorList>
            <person name="Counts J.A."/>
            <person name="Kelly R.M."/>
        </authorList>
    </citation>
    <scope>NUCLEOTIDE SEQUENCE [LARGE SCALE GENOMIC DNA]</scope>
    <source>
        <strain evidence="2 3">HO1-1</strain>
    </source>
</reference>
<feature type="transmembrane region" description="Helical" evidence="1">
    <location>
        <begin position="177"/>
        <end position="207"/>
    </location>
</feature>
<evidence type="ECO:0000313" key="2">
    <source>
        <dbReference type="EMBL" id="AWR99177.1"/>
    </source>
</evidence>
<reference evidence="3" key="3">
    <citation type="submission" date="2020-03" db="EMBL/GenBank/DDBJ databases">
        <title>Sequencing and Assembly of Multiple Reported Metal-Biooxidizing Members of the Extremely Thermoacidophilic Archaeal Family Sulfolobaceae.</title>
        <authorList>
            <person name="Counts J.A."/>
            <person name="Kelly R.M."/>
        </authorList>
    </citation>
    <scope>NUCLEOTIDE SEQUENCE [LARGE SCALE GENOMIC DNA]</scope>
    <source>
        <strain evidence="3">HO1-1</strain>
    </source>
</reference>
<proteinExistence type="predicted"/>
<feature type="transmembrane region" description="Helical" evidence="1">
    <location>
        <begin position="6"/>
        <end position="23"/>
    </location>
</feature>
<sequence>MKPSNLRYIVALIFLSLSLTSYYEDLGKHYSIPLSIISPVTFWIGVGLAVPFTFYEESFYKVKKGVAYIISALVYLSFHILLYGIFYNIVLTEGLGQRIVFYPFFSTGFGVAVPTPPILFPYWVSTSPGFWIFIGPFESDATPYSIFVGILLSMLLGANVVRLINLRSLVKDLKRSLTILTALPTIAVVSGTSCCLSFPSIIIYIVGIASGSIYSLLGVLASPLFFSLSYFGLPIGSLLLLFINLRDMNKWIDKLEKNLGIISKQIENKR</sequence>
<feature type="transmembrane region" description="Helical" evidence="1">
    <location>
        <begin position="30"/>
        <end position="54"/>
    </location>
</feature>
<keyword evidence="1" id="KW-1133">Transmembrane helix</keyword>
<keyword evidence="1" id="KW-0812">Transmembrane</keyword>
<name>A0A2U9ITC6_9CREN</name>
<dbReference type="GeneID" id="36834696"/>
<keyword evidence="3" id="KW-1185">Reference proteome</keyword>
<feature type="transmembrane region" description="Helical" evidence="1">
    <location>
        <begin position="99"/>
        <end position="124"/>
    </location>
</feature>
<dbReference type="Proteomes" id="UP000247586">
    <property type="component" value="Chromosome"/>
</dbReference>
<dbReference type="AlphaFoldDB" id="A0A2U9ITC6"/>
<feature type="transmembrane region" description="Helical" evidence="1">
    <location>
        <begin position="144"/>
        <end position="165"/>
    </location>
</feature>